<name>A0A6J4JRM8_9PROT</name>
<dbReference type="AlphaFoldDB" id="A0A6J4JRM8"/>
<feature type="region of interest" description="Disordered" evidence="1">
    <location>
        <begin position="172"/>
        <end position="300"/>
    </location>
</feature>
<feature type="compositionally biased region" description="Low complexity" evidence="1">
    <location>
        <begin position="225"/>
        <end position="234"/>
    </location>
</feature>
<feature type="compositionally biased region" description="Gly residues" evidence="1">
    <location>
        <begin position="175"/>
        <end position="210"/>
    </location>
</feature>
<feature type="compositionally biased region" description="Gly residues" evidence="1">
    <location>
        <begin position="237"/>
        <end position="257"/>
    </location>
</feature>
<organism evidence="2">
    <name type="scientific">uncultured Craurococcus sp</name>
    <dbReference type="NCBI Taxonomy" id="1135998"/>
    <lineage>
        <taxon>Bacteria</taxon>
        <taxon>Pseudomonadati</taxon>
        <taxon>Pseudomonadota</taxon>
        <taxon>Alphaproteobacteria</taxon>
        <taxon>Acetobacterales</taxon>
        <taxon>Acetobacteraceae</taxon>
        <taxon>Craurococcus</taxon>
        <taxon>environmental samples</taxon>
    </lineage>
</organism>
<sequence length="300" mass="28238">DGSLRPRLARPARAFRCHGAQRGAGGPAAGAAAGAAALPRPWRGDGEPAALHRAEARAGTGLDAGRCRPGAAGVGLRHHRGPGGGGGLHRLLPQQADAAGACAGRGLAGGDAGCRPGRGAQGPAARQHRCGGVLGAGRPRLARLGGADGGGAAGALLCGALRRRAGPLPAAASGGSCGGGGVPARPGAGQGVRRGGARGAGAGGDRGGLRGPRLRGRERAERLGGARAWRIADPGDGRGGGAVPLGAGHGACGGGAAAGPAGRPADRGLDGGAARPGGGAEARRADRASRRAGAAAGAGL</sequence>
<feature type="compositionally biased region" description="Gly residues" evidence="1">
    <location>
        <begin position="270"/>
        <end position="280"/>
    </location>
</feature>
<feature type="compositionally biased region" description="Basic residues" evidence="1">
    <location>
        <begin position="7"/>
        <end position="16"/>
    </location>
</feature>
<protein>
    <submittedName>
        <fullName evidence="2">Vng1025h</fullName>
    </submittedName>
</protein>
<evidence type="ECO:0000256" key="1">
    <source>
        <dbReference type="SAM" id="MobiDB-lite"/>
    </source>
</evidence>
<dbReference type="EMBL" id="CADCTD010000178">
    <property type="protein sequence ID" value="CAA9285694.1"/>
    <property type="molecule type" value="Genomic_DNA"/>
</dbReference>
<accession>A0A6J4JRM8</accession>
<feature type="region of interest" description="Disordered" evidence="1">
    <location>
        <begin position="1"/>
        <end position="44"/>
    </location>
</feature>
<feature type="compositionally biased region" description="Low complexity" evidence="1">
    <location>
        <begin position="291"/>
        <end position="300"/>
    </location>
</feature>
<feature type="non-terminal residue" evidence="2">
    <location>
        <position position="1"/>
    </location>
</feature>
<gene>
    <name evidence="2" type="ORF">AVDCRST_MAG27-4459</name>
</gene>
<proteinExistence type="predicted"/>
<evidence type="ECO:0000313" key="2">
    <source>
        <dbReference type="EMBL" id="CAA9285694.1"/>
    </source>
</evidence>
<reference evidence="2" key="1">
    <citation type="submission" date="2020-02" db="EMBL/GenBank/DDBJ databases">
        <authorList>
            <person name="Meier V. D."/>
        </authorList>
    </citation>
    <scope>NUCLEOTIDE SEQUENCE</scope>
    <source>
        <strain evidence="2">AVDCRST_MAG27</strain>
    </source>
</reference>
<feature type="non-terminal residue" evidence="2">
    <location>
        <position position="300"/>
    </location>
</feature>
<feature type="compositionally biased region" description="Basic and acidic residues" evidence="1">
    <location>
        <begin position="215"/>
        <end position="224"/>
    </location>
</feature>